<reference evidence="1 2" key="1">
    <citation type="submission" date="2018-07" db="EMBL/GenBank/DDBJ databases">
        <title>Dyella monticola sp. nov. and Dyella psychrodurans sp. nov. isolated from monsoon evergreen broad-leaved forest soil of Dinghu Mountain, China.</title>
        <authorList>
            <person name="Gao Z."/>
            <person name="Qiu L."/>
        </authorList>
    </citation>
    <scope>NUCLEOTIDE SEQUENCE [LARGE SCALE GENOMIC DNA]</scope>
    <source>
        <strain evidence="1 2">4G-K06</strain>
    </source>
</reference>
<evidence type="ECO:0000313" key="1">
    <source>
        <dbReference type="EMBL" id="RDS79930.1"/>
    </source>
</evidence>
<dbReference type="EMBL" id="QRBE01000010">
    <property type="protein sequence ID" value="RDS79930.1"/>
    <property type="molecule type" value="Genomic_DNA"/>
</dbReference>
<dbReference type="NCBIfam" id="TIGR03347">
    <property type="entry name" value="VI_chp_1"/>
    <property type="match status" value="1"/>
</dbReference>
<dbReference type="Proteomes" id="UP000254258">
    <property type="component" value="Unassembled WGS sequence"/>
</dbReference>
<evidence type="ECO:0000313" key="2">
    <source>
        <dbReference type="Proteomes" id="UP000254258"/>
    </source>
</evidence>
<dbReference type="PANTHER" id="PTHR35564:SF4">
    <property type="entry name" value="CYTOPLASMIC PROTEIN"/>
    <property type="match status" value="1"/>
</dbReference>
<proteinExistence type="predicted"/>
<gene>
    <name evidence="1" type="primary">tssG</name>
    <name evidence="1" type="ORF">DWU98_15945</name>
</gene>
<sequence length="376" mass="41602">MGAADWRTGESLASRLRGRPASFDFFQWIRLNSWPLRDASPAVIERGARQVNTHLRFRAEMSSAFPGSEISAGRQRRVVRNKIDERRVELFVTNFVLSGVLGPLPDSFADWIRQRLAERDPVMAEFLDIFNHRISAIRYELKAASVAAFDACRPENTHYADMVGALMGLSAFEGEGAEILKRRVPIPKRALLALCGLVGNGRKSAAGFGVVMGVYLQAPVHVDELLGAWRAIETRDQTRLGHRRIADTAPLGRRVWVNQAAVGLTVGPIAYKRLCALLRDCVQGEDGDQDKAFGGGYTGLAAMVHFLLDRHVDVVITVMVEASSIPRSLLWRPQRIAGFGSSHGLRLGQTAWLNGKPDKPRAVRFTIRRDAVQEAA</sequence>
<dbReference type="PANTHER" id="PTHR35564">
    <property type="match status" value="1"/>
</dbReference>
<dbReference type="Pfam" id="PF06996">
    <property type="entry name" value="T6SS_TssG"/>
    <property type="match status" value="1"/>
</dbReference>
<comment type="caution">
    <text evidence="1">The sequence shown here is derived from an EMBL/GenBank/DDBJ whole genome shotgun (WGS) entry which is preliminary data.</text>
</comment>
<protein>
    <submittedName>
        <fullName evidence="1">Type VI secretion system baseplate subunit TssG</fullName>
    </submittedName>
</protein>
<dbReference type="OrthoDB" id="1523296at2"/>
<dbReference type="AlphaFoldDB" id="A0A370WV06"/>
<dbReference type="RefSeq" id="WP_115496561.1">
    <property type="nucleotide sequence ID" value="NZ_QRBE01000010.1"/>
</dbReference>
<dbReference type="InterPro" id="IPR010732">
    <property type="entry name" value="T6SS_TssG-like"/>
</dbReference>
<name>A0A370WV06_9GAMM</name>
<organism evidence="1 2">
    <name type="scientific">Dyella monticola</name>
    <dbReference type="NCBI Taxonomy" id="1927958"/>
    <lineage>
        <taxon>Bacteria</taxon>
        <taxon>Pseudomonadati</taxon>
        <taxon>Pseudomonadota</taxon>
        <taxon>Gammaproteobacteria</taxon>
        <taxon>Lysobacterales</taxon>
        <taxon>Rhodanobacteraceae</taxon>
        <taxon>Dyella</taxon>
    </lineage>
</organism>
<keyword evidence="2" id="KW-1185">Reference proteome</keyword>
<accession>A0A370WV06</accession>